<evidence type="ECO:0000313" key="3">
    <source>
        <dbReference type="EMBL" id="EPS60005.1"/>
    </source>
</evidence>
<evidence type="ECO:0000313" key="4">
    <source>
        <dbReference type="Proteomes" id="UP000015453"/>
    </source>
</evidence>
<evidence type="ECO:0000259" key="2">
    <source>
        <dbReference type="Pfam" id="PF17800"/>
    </source>
</evidence>
<name>S8BZJ8_9LAMI</name>
<feature type="compositionally biased region" description="Acidic residues" evidence="1">
    <location>
        <begin position="160"/>
        <end position="174"/>
    </location>
</feature>
<proteinExistence type="predicted"/>
<comment type="caution">
    <text evidence="3">The sequence shown here is derived from an EMBL/GenBank/DDBJ whole genome shotgun (WGS) entry which is preliminary data.</text>
</comment>
<dbReference type="InterPro" id="IPR041232">
    <property type="entry name" value="NPL"/>
</dbReference>
<dbReference type="Pfam" id="PF17800">
    <property type="entry name" value="NPL"/>
    <property type="match status" value="1"/>
</dbReference>
<dbReference type="Gene3D" id="2.60.120.340">
    <property type="entry name" value="Nucleoplasmin core domain"/>
    <property type="match status" value="1"/>
</dbReference>
<gene>
    <name evidence="3" type="ORF">M569_14798</name>
</gene>
<feature type="compositionally biased region" description="Basic and acidic residues" evidence="1">
    <location>
        <begin position="147"/>
        <end position="159"/>
    </location>
</feature>
<feature type="region of interest" description="Disordered" evidence="1">
    <location>
        <begin position="94"/>
        <end position="188"/>
    </location>
</feature>
<feature type="domain" description="Nucleoplasmin-like" evidence="2">
    <location>
        <begin position="1"/>
        <end position="89"/>
    </location>
</feature>
<sequence length="188" mass="20823">GVEVTPGTSLKVKPEIGTLIHISHIALSEVKDLKKAQYVPLRLKIDDKDYIIGSLSAEDRTQIMVDLVFEKEFELSHDLKDGSIYFIGYKAEDPISDDDEFSSEDFSDEDDDEHVEANNELDEAPKDINSNALKSESKKVDLPATDKASDSSDSDGKIDDESEDDDDDDDDDEMKLDGVSGDSEDLTD</sequence>
<dbReference type="OrthoDB" id="2019803at2759"/>
<dbReference type="EMBL" id="AUSU01007904">
    <property type="protein sequence ID" value="EPS60005.1"/>
    <property type="molecule type" value="Genomic_DNA"/>
</dbReference>
<feature type="compositionally biased region" description="Acidic residues" evidence="1">
    <location>
        <begin position="94"/>
        <end position="122"/>
    </location>
</feature>
<evidence type="ECO:0000256" key="1">
    <source>
        <dbReference type="SAM" id="MobiDB-lite"/>
    </source>
</evidence>
<organism evidence="3 4">
    <name type="scientific">Genlisea aurea</name>
    <dbReference type="NCBI Taxonomy" id="192259"/>
    <lineage>
        <taxon>Eukaryota</taxon>
        <taxon>Viridiplantae</taxon>
        <taxon>Streptophyta</taxon>
        <taxon>Embryophyta</taxon>
        <taxon>Tracheophyta</taxon>
        <taxon>Spermatophyta</taxon>
        <taxon>Magnoliopsida</taxon>
        <taxon>eudicotyledons</taxon>
        <taxon>Gunneridae</taxon>
        <taxon>Pentapetalae</taxon>
        <taxon>asterids</taxon>
        <taxon>lamiids</taxon>
        <taxon>Lamiales</taxon>
        <taxon>Lentibulariaceae</taxon>
        <taxon>Genlisea</taxon>
    </lineage>
</organism>
<dbReference type="Proteomes" id="UP000015453">
    <property type="component" value="Unassembled WGS sequence"/>
</dbReference>
<feature type="non-terminal residue" evidence="3">
    <location>
        <position position="188"/>
    </location>
</feature>
<accession>S8BZJ8</accession>
<reference evidence="3 4" key="1">
    <citation type="journal article" date="2013" name="BMC Genomics">
        <title>The miniature genome of a carnivorous plant Genlisea aurea contains a low number of genes and short non-coding sequences.</title>
        <authorList>
            <person name="Leushkin E.V."/>
            <person name="Sutormin R.A."/>
            <person name="Nabieva E.R."/>
            <person name="Penin A.A."/>
            <person name="Kondrashov A.S."/>
            <person name="Logacheva M.D."/>
        </authorList>
    </citation>
    <scope>NUCLEOTIDE SEQUENCE [LARGE SCALE GENOMIC DNA]</scope>
</reference>
<keyword evidence="4" id="KW-1185">Reference proteome</keyword>
<dbReference type="AlphaFoldDB" id="S8BZJ8"/>
<protein>
    <submittedName>
        <fullName evidence="3">Deacetylase-like protein</fullName>
    </submittedName>
</protein>
<feature type="non-terminal residue" evidence="3">
    <location>
        <position position="1"/>
    </location>
</feature>